<keyword evidence="2" id="KW-0966">Cell projection</keyword>
<reference evidence="1 4" key="2">
    <citation type="submission" date="2019-09" db="EMBL/GenBank/DDBJ databases">
        <title>Complete genome sequence of Sporolactobacillus terrae 70-3.</title>
        <authorList>
            <person name="Tanaka N."/>
            <person name="Shiwa Y."/>
            <person name="Fujita N."/>
            <person name="Tanasupawat S."/>
        </authorList>
    </citation>
    <scope>NUCLEOTIDE SEQUENCE [LARGE SCALE GENOMIC DNA]</scope>
    <source>
        <strain evidence="1 4">70-3</strain>
    </source>
</reference>
<organism evidence="1 4">
    <name type="scientific">Sporolactobacillus terrae</name>
    <dbReference type="NCBI Taxonomy" id="269673"/>
    <lineage>
        <taxon>Bacteria</taxon>
        <taxon>Bacillati</taxon>
        <taxon>Bacillota</taxon>
        <taxon>Bacilli</taxon>
        <taxon>Bacillales</taxon>
        <taxon>Sporolactobacillaceae</taxon>
        <taxon>Sporolactobacillus</taxon>
    </lineage>
</organism>
<dbReference type="Pfam" id="PF03646">
    <property type="entry name" value="FlaG"/>
    <property type="match status" value="1"/>
</dbReference>
<dbReference type="AlphaFoldDB" id="A0A410D7A9"/>
<evidence type="ECO:0000313" key="3">
    <source>
        <dbReference type="Proteomes" id="UP000285882"/>
    </source>
</evidence>
<evidence type="ECO:0000313" key="2">
    <source>
        <dbReference type="EMBL" id="QAA21965.1"/>
    </source>
</evidence>
<reference evidence="2 3" key="1">
    <citation type="submission" date="2018-01" db="EMBL/GenBank/DDBJ databases">
        <title>Complete genome sequencing of Sporolactobacillus terrae DLG3.</title>
        <authorList>
            <person name="Nam Y.-D."/>
            <person name="Kang J."/>
            <person name="Chung W.-H."/>
        </authorList>
    </citation>
    <scope>NUCLEOTIDE SEQUENCE [LARGE SCALE GENOMIC DNA]</scope>
    <source>
        <strain evidence="2 3">DLG3</strain>
    </source>
</reference>
<dbReference type="EMBL" id="AP021853">
    <property type="protein sequence ID" value="BBN98242.1"/>
    <property type="molecule type" value="Genomic_DNA"/>
</dbReference>
<keyword evidence="2" id="KW-0282">Flagellum</keyword>
<keyword evidence="2" id="KW-0969">Cilium</keyword>
<dbReference type="STRING" id="1449983.GCA_000647835_03236"/>
<dbReference type="Gene3D" id="3.30.160.170">
    <property type="entry name" value="FlaG-like"/>
    <property type="match status" value="1"/>
</dbReference>
<name>A0A410D7A9_9BACL</name>
<evidence type="ECO:0000313" key="1">
    <source>
        <dbReference type="EMBL" id="BBN98242.1"/>
    </source>
</evidence>
<dbReference type="Proteomes" id="UP000326951">
    <property type="component" value="Chromosome"/>
</dbReference>
<keyword evidence="3" id="KW-1185">Reference proteome</keyword>
<dbReference type="InterPro" id="IPR005186">
    <property type="entry name" value="FlaG"/>
</dbReference>
<dbReference type="SUPFAM" id="SSF160214">
    <property type="entry name" value="FlaG-like"/>
    <property type="match status" value="1"/>
</dbReference>
<dbReference type="RefSeq" id="WP_051575361.1">
    <property type="nucleotide sequence ID" value="NZ_AP021853.1"/>
</dbReference>
<accession>A0A410D7A9</accession>
<dbReference type="PANTHER" id="PTHR37166">
    <property type="entry name" value="PROTEIN FLAG"/>
    <property type="match status" value="1"/>
</dbReference>
<gene>
    <name evidence="2" type="ORF">C0674_04655</name>
    <name evidence="1" type="ORF">St703_09470</name>
</gene>
<proteinExistence type="predicted"/>
<dbReference type="InterPro" id="IPR035924">
    <property type="entry name" value="FlaG-like_sf"/>
</dbReference>
<dbReference type="PANTHER" id="PTHR37166:SF1">
    <property type="entry name" value="PROTEIN FLAG"/>
    <property type="match status" value="1"/>
</dbReference>
<dbReference type="EMBL" id="CP025688">
    <property type="protein sequence ID" value="QAA21965.1"/>
    <property type="molecule type" value="Genomic_DNA"/>
</dbReference>
<evidence type="ECO:0000313" key="4">
    <source>
        <dbReference type="Proteomes" id="UP000326951"/>
    </source>
</evidence>
<sequence>MGIDVTANGSAAQGTNLQSKGISSLNLQVNHINGEIKPVTSNNEERIYNPFNKKQLNNLVSEANTLIKPAVPQLHYVLHEKLKQYYIRLEDPVTNQVIREIPPKKFMDMYAAIAEKLGLIVNKRV</sequence>
<dbReference type="Proteomes" id="UP000285882">
    <property type="component" value="Chromosome"/>
</dbReference>
<protein>
    <submittedName>
        <fullName evidence="2">Flagellar biosynthesis protein FlaG</fullName>
    </submittedName>
</protein>